<dbReference type="PANTHER" id="PTHR43023">
    <property type="entry name" value="PROTEIN TRIGALACTOSYLDIACYLGLYCEROL 3, CHLOROPLASTIC"/>
    <property type="match status" value="1"/>
</dbReference>
<keyword evidence="1" id="KW-0813">Transport</keyword>
<dbReference type="InterPro" id="IPR027417">
    <property type="entry name" value="P-loop_NTPase"/>
</dbReference>
<dbReference type="GO" id="GO:0016887">
    <property type="term" value="F:ATP hydrolysis activity"/>
    <property type="evidence" value="ECO:0007669"/>
    <property type="project" value="InterPro"/>
</dbReference>
<dbReference type="SUPFAM" id="SSF52540">
    <property type="entry name" value="P-loop containing nucleoside triphosphate hydrolases"/>
    <property type="match status" value="1"/>
</dbReference>
<dbReference type="GO" id="GO:0005524">
    <property type="term" value="F:ATP binding"/>
    <property type="evidence" value="ECO:0007669"/>
    <property type="project" value="UniProtKB-KW"/>
</dbReference>
<dbReference type="OrthoDB" id="9802264at2"/>
<dbReference type="Pfam" id="PF00005">
    <property type="entry name" value="ABC_tran"/>
    <property type="match status" value="1"/>
</dbReference>
<evidence type="ECO:0000313" key="6">
    <source>
        <dbReference type="Proteomes" id="UP000199321"/>
    </source>
</evidence>
<proteinExistence type="predicted"/>
<evidence type="ECO:0000256" key="1">
    <source>
        <dbReference type="ARBA" id="ARBA00022448"/>
    </source>
</evidence>
<dbReference type="AlphaFoldDB" id="A0A1G7C159"/>
<dbReference type="STRING" id="227084.SAMN05421855_101125"/>
<evidence type="ECO:0000256" key="3">
    <source>
        <dbReference type="ARBA" id="ARBA00022840"/>
    </source>
</evidence>
<dbReference type="RefSeq" id="WP_093139384.1">
    <property type="nucleotide sequence ID" value="NZ_BMWO01000001.1"/>
</dbReference>
<dbReference type="Gene3D" id="3.40.50.300">
    <property type="entry name" value="P-loop containing nucleotide triphosphate hydrolases"/>
    <property type="match status" value="1"/>
</dbReference>
<dbReference type="InterPro" id="IPR017871">
    <property type="entry name" value="ABC_transporter-like_CS"/>
</dbReference>
<evidence type="ECO:0000256" key="2">
    <source>
        <dbReference type="ARBA" id="ARBA00022741"/>
    </source>
</evidence>
<dbReference type="PROSITE" id="PS00211">
    <property type="entry name" value="ABC_TRANSPORTER_1"/>
    <property type="match status" value="1"/>
</dbReference>
<keyword evidence="2" id="KW-0547">Nucleotide-binding</keyword>
<dbReference type="EMBL" id="FNBA01000001">
    <property type="protein sequence ID" value="SDE33027.1"/>
    <property type="molecule type" value="Genomic_DNA"/>
</dbReference>
<accession>A0A1G7C159</accession>
<evidence type="ECO:0000259" key="4">
    <source>
        <dbReference type="PROSITE" id="PS50893"/>
    </source>
</evidence>
<dbReference type="PANTHER" id="PTHR43023:SF6">
    <property type="entry name" value="INTERMEMBRANE PHOSPHOLIPID TRANSPORT SYSTEM ATP-BINDING PROTEIN MLAF"/>
    <property type="match status" value="1"/>
</dbReference>
<organism evidence="5 6">
    <name type="scientific">Ulvibacter litoralis</name>
    <dbReference type="NCBI Taxonomy" id="227084"/>
    <lineage>
        <taxon>Bacteria</taxon>
        <taxon>Pseudomonadati</taxon>
        <taxon>Bacteroidota</taxon>
        <taxon>Flavobacteriia</taxon>
        <taxon>Flavobacteriales</taxon>
        <taxon>Flavobacteriaceae</taxon>
        <taxon>Ulvibacter</taxon>
    </lineage>
</organism>
<dbReference type="SMART" id="SM00382">
    <property type="entry name" value="AAA"/>
    <property type="match status" value="1"/>
</dbReference>
<dbReference type="PROSITE" id="PS50893">
    <property type="entry name" value="ABC_TRANSPORTER_2"/>
    <property type="match status" value="1"/>
</dbReference>
<name>A0A1G7C159_9FLAO</name>
<protein>
    <submittedName>
        <fullName evidence="5">Phospholipid/cholesterol/gamma-HCH transport system ATP-binding protein</fullName>
    </submittedName>
</protein>
<sequence>MIKVDNIKKSFGEEEILKGITTTFYKGKTNLIIGQSGSGKTVLLKCLIGLFKPDDGNIFFEDKAIQNMDDEEQRTLREEIGMLFQGGALFDSMTIEENVMFPLRMFTKQKKSEMLGRVNEVLKRVKLENVNKKFPAEISGGMQKRVSIARAIVNNPKYLFCDEPNSGLDPKTATVIDNLIQEITHENNITTVVVTHDMNSVMEIGEKIVFLKNGLLVWQGDNDQIFKTDNQDVTDFVYSSNLFKKIRDIQISEQ</sequence>
<feature type="domain" description="ABC transporter" evidence="4">
    <location>
        <begin position="2"/>
        <end position="238"/>
    </location>
</feature>
<dbReference type="InterPro" id="IPR003439">
    <property type="entry name" value="ABC_transporter-like_ATP-bd"/>
</dbReference>
<dbReference type="InterPro" id="IPR003593">
    <property type="entry name" value="AAA+_ATPase"/>
</dbReference>
<dbReference type="Proteomes" id="UP000199321">
    <property type="component" value="Unassembled WGS sequence"/>
</dbReference>
<reference evidence="5 6" key="1">
    <citation type="submission" date="2016-10" db="EMBL/GenBank/DDBJ databases">
        <authorList>
            <person name="de Groot N.N."/>
        </authorList>
    </citation>
    <scope>NUCLEOTIDE SEQUENCE [LARGE SCALE GENOMIC DNA]</scope>
    <source>
        <strain evidence="5 6">DSM 16195</strain>
    </source>
</reference>
<keyword evidence="3 5" id="KW-0067">ATP-binding</keyword>
<gene>
    <name evidence="5" type="ORF">SAMN05421855_101125</name>
</gene>
<evidence type="ECO:0000313" key="5">
    <source>
        <dbReference type="EMBL" id="SDE33027.1"/>
    </source>
</evidence>
<keyword evidence="6" id="KW-1185">Reference proteome</keyword>